<reference evidence="1 2" key="1">
    <citation type="submission" date="2018-04" db="EMBL/GenBank/DDBJ databases">
        <title>Halococcoides cellulosivorans gen. nov., sp. nov., an extremely halophilic cellulose-utilizing haloarchaeon from hypersaline lakes.</title>
        <authorList>
            <person name="Sorokin D.Y."/>
            <person name="Toshchakov S.V."/>
            <person name="Samarov N.I."/>
            <person name="Korzhenkov A."/>
            <person name="Kublanov I.V."/>
        </authorList>
    </citation>
    <scope>NUCLEOTIDE SEQUENCE [LARGE SCALE GENOMIC DNA]</scope>
    <source>
        <strain evidence="1 2">HArcel1</strain>
    </source>
</reference>
<evidence type="ECO:0000313" key="2">
    <source>
        <dbReference type="Proteomes" id="UP000244727"/>
    </source>
</evidence>
<sequence>MNQYYPNARVFISDDGTIAMDYPTDAESVNALQTELNGIAAEYAAVVEESDEQPVTLTVVTAEVQAIVPESSLRAYLDGSIDEEAYLETIEVMDIDRPTDE</sequence>
<dbReference type="KEGG" id="harc:HARCEL1_01625"/>
<dbReference type="EMBL" id="CP028858">
    <property type="protein sequence ID" value="AWB28592.1"/>
    <property type="molecule type" value="Genomic_DNA"/>
</dbReference>
<evidence type="ECO:0000313" key="1">
    <source>
        <dbReference type="EMBL" id="AWB28592.1"/>
    </source>
</evidence>
<name>A0A2R4X463_9EURY</name>
<organism evidence="1 2">
    <name type="scientific">Halococcoides cellulosivorans</name>
    <dbReference type="NCBI Taxonomy" id="1679096"/>
    <lineage>
        <taxon>Archaea</taxon>
        <taxon>Methanobacteriati</taxon>
        <taxon>Methanobacteriota</taxon>
        <taxon>Stenosarchaea group</taxon>
        <taxon>Halobacteria</taxon>
        <taxon>Halobacteriales</taxon>
        <taxon>Haloarculaceae</taxon>
        <taxon>Halococcoides</taxon>
    </lineage>
</organism>
<proteinExistence type="predicted"/>
<dbReference type="AlphaFoldDB" id="A0A2R4X463"/>
<accession>A0A2R4X463</accession>
<protein>
    <submittedName>
        <fullName evidence="1">Uncharacterized protein</fullName>
    </submittedName>
</protein>
<gene>
    <name evidence="1" type="ORF">HARCEL1_01625</name>
</gene>
<dbReference type="Proteomes" id="UP000244727">
    <property type="component" value="Chromosome"/>
</dbReference>
<keyword evidence="2" id="KW-1185">Reference proteome</keyword>